<reference evidence="4" key="2">
    <citation type="submission" date="2015-01" db="EMBL/GenBank/DDBJ databases">
        <title>Evolutionary Origins and Diversification of the Mycorrhizal Mutualists.</title>
        <authorList>
            <consortium name="DOE Joint Genome Institute"/>
            <consortium name="Mycorrhizal Genomics Consortium"/>
            <person name="Kohler A."/>
            <person name="Kuo A."/>
            <person name="Nagy L.G."/>
            <person name="Floudas D."/>
            <person name="Copeland A."/>
            <person name="Barry K.W."/>
            <person name="Cichocki N."/>
            <person name="Veneault-Fourrey C."/>
            <person name="LaButti K."/>
            <person name="Lindquist E.A."/>
            <person name="Lipzen A."/>
            <person name="Lundell T."/>
            <person name="Morin E."/>
            <person name="Murat C."/>
            <person name="Riley R."/>
            <person name="Ohm R."/>
            <person name="Sun H."/>
            <person name="Tunlid A."/>
            <person name="Henrissat B."/>
            <person name="Grigoriev I.V."/>
            <person name="Hibbett D.S."/>
            <person name="Martin F."/>
        </authorList>
    </citation>
    <scope>NUCLEOTIDE SEQUENCE [LARGE SCALE GENOMIC DNA]</scope>
    <source>
        <strain evidence="4">MAFF 305830</strain>
    </source>
</reference>
<gene>
    <name evidence="3" type="ORF">M408DRAFT_325539</name>
</gene>
<feature type="region of interest" description="Disordered" evidence="1">
    <location>
        <begin position="412"/>
        <end position="431"/>
    </location>
</feature>
<dbReference type="Proteomes" id="UP000054097">
    <property type="component" value="Unassembled WGS sequence"/>
</dbReference>
<feature type="transmembrane region" description="Helical" evidence="2">
    <location>
        <begin position="557"/>
        <end position="579"/>
    </location>
</feature>
<evidence type="ECO:0000313" key="3">
    <source>
        <dbReference type="EMBL" id="KIM33994.1"/>
    </source>
</evidence>
<protein>
    <submittedName>
        <fullName evidence="3">Uncharacterized protein</fullName>
    </submittedName>
</protein>
<name>A0A0C3BPH2_SERVB</name>
<organism evidence="3 4">
    <name type="scientific">Serendipita vermifera MAFF 305830</name>
    <dbReference type="NCBI Taxonomy" id="933852"/>
    <lineage>
        <taxon>Eukaryota</taxon>
        <taxon>Fungi</taxon>
        <taxon>Dikarya</taxon>
        <taxon>Basidiomycota</taxon>
        <taxon>Agaricomycotina</taxon>
        <taxon>Agaricomycetes</taxon>
        <taxon>Sebacinales</taxon>
        <taxon>Serendipitaceae</taxon>
        <taxon>Serendipita</taxon>
    </lineage>
</organism>
<keyword evidence="4" id="KW-1185">Reference proteome</keyword>
<evidence type="ECO:0000313" key="4">
    <source>
        <dbReference type="Proteomes" id="UP000054097"/>
    </source>
</evidence>
<dbReference type="AlphaFoldDB" id="A0A0C3BPH2"/>
<keyword evidence="2" id="KW-0812">Transmembrane</keyword>
<dbReference type="EMBL" id="KN824277">
    <property type="protein sequence ID" value="KIM33994.1"/>
    <property type="molecule type" value="Genomic_DNA"/>
</dbReference>
<evidence type="ECO:0000256" key="2">
    <source>
        <dbReference type="SAM" id="Phobius"/>
    </source>
</evidence>
<dbReference type="OrthoDB" id="2687452at2759"/>
<dbReference type="HOGENOM" id="CLU_469428_0_0_1"/>
<accession>A0A0C3BPH2</accession>
<keyword evidence="2" id="KW-0472">Membrane</keyword>
<feature type="compositionally biased region" description="Polar residues" evidence="1">
    <location>
        <begin position="412"/>
        <end position="424"/>
    </location>
</feature>
<reference evidence="3 4" key="1">
    <citation type="submission" date="2014-04" db="EMBL/GenBank/DDBJ databases">
        <authorList>
            <consortium name="DOE Joint Genome Institute"/>
            <person name="Kuo A."/>
            <person name="Zuccaro A."/>
            <person name="Kohler A."/>
            <person name="Nagy L.G."/>
            <person name="Floudas D."/>
            <person name="Copeland A."/>
            <person name="Barry K.W."/>
            <person name="Cichocki N."/>
            <person name="Veneault-Fourrey C."/>
            <person name="LaButti K."/>
            <person name="Lindquist E.A."/>
            <person name="Lipzen A."/>
            <person name="Lundell T."/>
            <person name="Morin E."/>
            <person name="Murat C."/>
            <person name="Sun H."/>
            <person name="Tunlid A."/>
            <person name="Henrissat B."/>
            <person name="Grigoriev I.V."/>
            <person name="Hibbett D.S."/>
            <person name="Martin F."/>
            <person name="Nordberg H.P."/>
            <person name="Cantor M.N."/>
            <person name="Hua S.X."/>
        </authorList>
    </citation>
    <scope>NUCLEOTIDE SEQUENCE [LARGE SCALE GENOMIC DNA]</scope>
    <source>
        <strain evidence="3 4">MAFF 305830</strain>
    </source>
</reference>
<evidence type="ECO:0000256" key="1">
    <source>
        <dbReference type="SAM" id="MobiDB-lite"/>
    </source>
</evidence>
<sequence length="581" mass="64131">MNQTTHSLRSDTVEGGCRTYSQLHIAEYLMVVGPVIPTGHLPLFALCPPKESNPSRANHLKMHEKPHHPFNEIQPQGLLFLPTSSPNVHPDAFSMQATGATAAFNASPSQSSAPSDMVPISSSDRDIAASSLVLNGGDAAIFGTLPSSVNHHDHDSSHLPVPRWNSHEGNQWPNRLFTTAPPSPTGGSCLPLATFRVPLGQDSLDETQNPSQSLPLDPLNVFLIKLTPVNEIIYHNCRGNRPNLWPDIAEEIYNLQQEYGDLIVPFLAGGSQNTKDAKYRCGICLHSGIANPPHTTEKRRWDCSPDILSHGPRRIKPWFSPCGKGFPRDRDQRRHATKCKGCKRIQEGSLPPTIPTPSPSLSPIPPFPLENTTPQELVIPRSSSNNHTAGGYHTHVAEPTTFVPLHNWHQTQATHSPSAGLQRTNPPPRHPPTFYPHPYRGHQPHRHGRVHPANNAHEHPYVHPNAYPMGMPMSPFSSTMQSPGGGRGTSLNLISPHGADPILPQYNQPVHHQGGHAKQYDHDQVRFCTPLPELPSEKQSTKDVLARRGAITFSHRFTAATLILLGMSALFWFILRFFIYT</sequence>
<keyword evidence="2" id="KW-1133">Transmembrane helix</keyword>
<proteinExistence type="predicted"/>